<keyword evidence="1" id="KW-1133">Transmembrane helix</keyword>
<accession>A0A2P2PGG2</accession>
<proteinExistence type="predicted"/>
<dbReference type="EMBL" id="GGEC01073342">
    <property type="protein sequence ID" value="MBX53826.1"/>
    <property type="molecule type" value="Transcribed_RNA"/>
</dbReference>
<keyword evidence="1" id="KW-0812">Transmembrane</keyword>
<evidence type="ECO:0000256" key="1">
    <source>
        <dbReference type="SAM" id="Phobius"/>
    </source>
</evidence>
<feature type="transmembrane region" description="Helical" evidence="1">
    <location>
        <begin position="21"/>
        <end position="43"/>
    </location>
</feature>
<protein>
    <submittedName>
        <fullName evidence="2">Uncharacterized protein</fullName>
    </submittedName>
</protein>
<dbReference type="AlphaFoldDB" id="A0A2P2PGG2"/>
<evidence type="ECO:0000313" key="2">
    <source>
        <dbReference type="EMBL" id="MBX53826.1"/>
    </source>
</evidence>
<sequence length="44" mass="5486">MIAKQWFCKPPRLMQHRHYQSYRCASVVIPFLVLNMFYSFWFIT</sequence>
<organism evidence="2">
    <name type="scientific">Rhizophora mucronata</name>
    <name type="common">Asiatic mangrove</name>
    <dbReference type="NCBI Taxonomy" id="61149"/>
    <lineage>
        <taxon>Eukaryota</taxon>
        <taxon>Viridiplantae</taxon>
        <taxon>Streptophyta</taxon>
        <taxon>Embryophyta</taxon>
        <taxon>Tracheophyta</taxon>
        <taxon>Spermatophyta</taxon>
        <taxon>Magnoliopsida</taxon>
        <taxon>eudicotyledons</taxon>
        <taxon>Gunneridae</taxon>
        <taxon>Pentapetalae</taxon>
        <taxon>rosids</taxon>
        <taxon>fabids</taxon>
        <taxon>Malpighiales</taxon>
        <taxon>Rhizophoraceae</taxon>
        <taxon>Rhizophora</taxon>
    </lineage>
</organism>
<keyword evidence="1" id="KW-0472">Membrane</keyword>
<name>A0A2P2PGG2_RHIMU</name>
<reference evidence="2" key="1">
    <citation type="submission" date="2018-02" db="EMBL/GenBank/DDBJ databases">
        <title>Rhizophora mucronata_Transcriptome.</title>
        <authorList>
            <person name="Meera S.P."/>
            <person name="Sreeshan A."/>
            <person name="Augustine A."/>
        </authorList>
    </citation>
    <scope>NUCLEOTIDE SEQUENCE</scope>
    <source>
        <tissue evidence="2">Leaf</tissue>
    </source>
</reference>